<comment type="caution">
    <text evidence="2">The sequence shown here is derived from an EMBL/GenBank/DDBJ whole genome shotgun (WGS) entry which is preliminary data.</text>
</comment>
<evidence type="ECO:0000313" key="3">
    <source>
        <dbReference type="Proteomes" id="UP001454036"/>
    </source>
</evidence>
<dbReference type="EMBL" id="BAABME010001684">
    <property type="protein sequence ID" value="GAA0150927.1"/>
    <property type="molecule type" value="Genomic_DNA"/>
</dbReference>
<feature type="signal peptide" evidence="1">
    <location>
        <begin position="1"/>
        <end position="29"/>
    </location>
</feature>
<organism evidence="2 3">
    <name type="scientific">Lithospermum erythrorhizon</name>
    <name type="common">Purple gromwell</name>
    <name type="synonym">Lithospermum officinale var. erythrorhizon</name>
    <dbReference type="NCBI Taxonomy" id="34254"/>
    <lineage>
        <taxon>Eukaryota</taxon>
        <taxon>Viridiplantae</taxon>
        <taxon>Streptophyta</taxon>
        <taxon>Embryophyta</taxon>
        <taxon>Tracheophyta</taxon>
        <taxon>Spermatophyta</taxon>
        <taxon>Magnoliopsida</taxon>
        <taxon>eudicotyledons</taxon>
        <taxon>Gunneridae</taxon>
        <taxon>Pentapetalae</taxon>
        <taxon>asterids</taxon>
        <taxon>lamiids</taxon>
        <taxon>Boraginales</taxon>
        <taxon>Boraginaceae</taxon>
        <taxon>Boraginoideae</taxon>
        <taxon>Lithospermeae</taxon>
        <taxon>Lithospermum</taxon>
    </lineage>
</organism>
<evidence type="ECO:0000313" key="2">
    <source>
        <dbReference type="EMBL" id="GAA0150927.1"/>
    </source>
</evidence>
<name>A0AAV3PLS9_LITER</name>
<evidence type="ECO:0000256" key="1">
    <source>
        <dbReference type="SAM" id="SignalP"/>
    </source>
</evidence>
<gene>
    <name evidence="2" type="ORF">LIER_09759</name>
</gene>
<proteinExistence type="predicted"/>
<dbReference type="Proteomes" id="UP001454036">
    <property type="component" value="Unassembled WGS sequence"/>
</dbReference>
<keyword evidence="3" id="KW-1185">Reference proteome</keyword>
<reference evidence="2 3" key="1">
    <citation type="submission" date="2024-01" db="EMBL/GenBank/DDBJ databases">
        <title>The complete chloroplast genome sequence of Lithospermum erythrorhizon: insights into the phylogenetic relationship among Boraginaceae species and the maternal lineages of purple gromwells.</title>
        <authorList>
            <person name="Okada T."/>
            <person name="Watanabe K."/>
        </authorList>
    </citation>
    <scope>NUCLEOTIDE SEQUENCE [LARGE SCALE GENOMIC DNA]</scope>
</reference>
<protein>
    <submittedName>
        <fullName evidence="2">Uncharacterized protein</fullName>
    </submittedName>
</protein>
<feature type="chain" id="PRO_5044022357" evidence="1">
    <location>
        <begin position="30"/>
        <end position="94"/>
    </location>
</feature>
<accession>A0AAV3PLS9</accession>
<dbReference type="AlphaFoldDB" id="A0AAV3PLS9"/>
<keyword evidence="1" id="KW-0732">Signal</keyword>
<sequence>MRSTAGVGWGGSRLPLLPLLLPLPQVTELGPGPRAVHEAASASLANGHSGLHQRAIGLAEELSLEHAKVDALEKKLQELHPQCDNPFRMSIIWG</sequence>